<evidence type="ECO:0000313" key="5">
    <source>
        <dbReference type="Proteomes" id="UP000237347"/>
    </source>
</evidence>
<reference evidence="4 5" key="1">
    <citation type="journal article" date="2018" name="Sci. Data">
        <title>The draft genome sequence of cork oak.</title>
        <authorList>
            <person name="Ramos A.M."/>
            <person name="Usie A."/>
            <person name="Barbosa P."/>
            <person name="Barros P.M."/>
            <person name="Capote T."/>
            <person name="Chaves I."/>
            <person name="Simoes F."/>
            <person name="Abreu I."/>
            <person name="Carrasquinho I."/>
            <person name="Faro C."/>
            <person name="Guimaraes J.B."/>
            <person name="Mendonca D."/>
            <person name="Nobrega F."/>
            <person name="Rodrigues L."/>
            <person name="Saibo N.J.M."/>
            <person name="Varela M.C."/>
            <person name="Egas C."/>
            <person name="Matos J."/>
            <person name="Miguel C.M."/>
            <person name="Oliveira M.M."/>
            <person name="Ricardo C.P."/>
            <person name="Goncalves S."/>
        </authorList>
    </citation>
    <scope>NUCLEOTIDE SEQUENCE [LARGE SCALE GENOMIC DNA]</scope>
    <source>
        <strain evidence="5">cv. HL8</strain>
    </source>
</reference>
<dbReference type="AlphaFoldDB" id="A0AAW0KDQ9"/>
<dbReference type="InterPro" id="IPR032675">
    <property type="entry name" value="LRR_dom_sf"/>
</dbReference>
<protein>
    <submittedName>
        <fullName evidence="4">Receptor-like protein 56</fullName>
    </submittedName>
</protein>
<organism evidence="4 5">
    <name type="scientific">Quercus suber</name>
    <name type="common">Cork oak</name>
    <dbReference type="NCBI Taxonomy" id="58331"/>
    <lineage>
        <taxon>Eukaryota</taxon>
        <taxon>Viridiplantae</taxon>
        <taxon>Streptophyta</taxon>
        <taxon>Embryophyta</taxon>
        <taxon>Tracheophyta</taxon>
        <taxon>Spermatophyta</taxon>
        <taxon>Magnoliopsida</taxon>
        <taxon>eudicotyledons</taxon>
        <taxon>Gunneridae</taxon>
        <taxon>Pentapetalae</taxon>
        <taxon>rosids</taxon>
        <taxon>fabids</taxon>
        <taxon>Fagales</taxon>
        <taxon>Fagaceae</taxon>
        <taxon>Quercus</taxon>
    </lineage>
</organism>
<keyword evidence="2" id="KW-0677">Repeat</keyword>
<evidence type="ECO:0000256" key="1">
    <source>
        <dbReference type="ARBA" id="ARBA00022614"/>
    </source>
</evidence>
<gene>
    <name evidence="4" type="primary">RLP56_5</name>
    <name evidence="4" type="ORF">CFP56_021110</name>
</gene>
<dbReference type="InterPro" id="IPR013210">
    <property type="entry name" value="LRR_N_plant-typ"/>
</dbReference>
<dbReference type="EMBL" id="PKMF04000326">
    <property type="protein sequence ID" value="KAK7837560.1"/>
    <property type="molecule type" value="Genomic_DNA"/>
</dbReference>
<evidence type="ECO:0000259" key="3">
    <source>
        <dbReference type="Pfam" id="PF08263"/>
    </source>
</evidence>
<accession>A0AAW0KDQ9</accession>
<name>A0AAW0KDQ9_QUESU</name>
<feature type="domain" description="Leucine-rich repeat-containing N-terminal plant-type" evidence="3">
    <location>
        <begin position="16"/>
        <end position="58"/>
    </location>
</feature>
<evidence type="ECO:0000256" key="2">
    <source>
        <dbReference type="ARBA" id="ARBA00022737"/>
    </source>
</evidence>
<proteinExistence type="predicted"/>
<dbReference type="Pfam" id="PF08263">
    <property type="entry name" value="LRRNT_2"/>
    <property type="match status" value="1"/>
</dbReference>
<dbReference type="Proteomes" id="UP000237347">
    <property type="component" value="Unassembled WGS sequence"/>
</dbReference>
<comment type="caution">
    <text evidence="4">The sequence shown here is derived from an EMBL/GenBank/DDBJ whole genome shotgun (WGS) entry which is preliminary data.</text>
</comment>
<keyword evidence="5" id="KW-1185">Reference proteome</keyword>
<keyword evidence="1" id="KW-0433">Leucine-rich repeat</keyword>
<dbReference type="Gene3D" id="3.80.10.10">
    <property type="entry name" value="Ribonuclease Inhibitor"/>
    <property type="match status" value="1"/>
</dbReference>
<sequence>MVVLVQIHGSRGCFKEEKLALLEIKAFIKSNGATDSLLRSWVGDTESDCCTLEQLTCNFTTSHVIELSLNNIQIPFEGWPFKATKIWFLNVYLLWPFKELISLNLSNSAIGGWVGDEALLHPDLLDSFIFL</sequence>
<evidence type="ECO:0000313" key="4">
    <source>
        <dbReference type="EMBL" id="KAK7837560.1"/>
    </source>
</evidence>